<dbReference type="EMBL" id="CP002455">
    <property type="protein sequence ID" value="ADX67655.1"/>
    <property type="molecule type" value="Genomic_DNA"/>
</dbReference>
<dbReference type="Proteomes" id="UP000008641">
    <property type="component" value="Chromosome"/>
</dbReference>
<evidence type="ECO:0000313" key="2">
    <source>
        <dbReference type="Proteomes" id="UP000008641"/>
    </source>
</evidence>
<dbReference type="AlphaFoldDB" id="F0P1M7"/>
<protein>
    <submittedName>
        <fullName evidence="1">Uncharacterized protein</fullName>
    </submittedName>
</protein>
<accession>F0P1M7</accession>
<dbReference type="HOGENOM" id="CLU_3259782_0_0_10"/>
<reference evidence="1 2" key="1">
    <citation type="journal article" date="2011" name="Stand. Genomic Sci.">
        <title>Complete genome sequence of Weeksella virosa type strain (9751).</title>
        <authorList>
            <person name="Lang E."/>
            <person name="Teshima H."/>
            <person name="Lucas S."/>
            <person name="Lapidus A."/>
            <person name="Hammon N."/>
            <person name="Deshpande S."/>
            <person name="Nolan M."/>
            <person name="Cheng J.F."/>
            <person name="Pitluck S."/>
            <person name="Liolios K."/>
            <person name="Pagani I."/>
            <person name="Mikhailova N."/>
            <person name="Ivanova N."/>
            <person name="Mavromatis K."/>
            <person name="Pati A."/>
            <person name="Tapia R."/>
            <person name="Han C."/>
            <person name="Goodwin L."/>
            <person name="Chen A."/>
            <person name="Palaniappan K."/>
            <person name="Land M."/>
            <person name="Hauser L."/>
            <person name="Chang Y.J."/>
            <person name="Jeffries C.D."/>
            <person name="Brambilla E.M."/>
            <person name="Kopitz M."/>
            <person name="Rohde M."/>
            <person name="Goker M."/>
            <person name="Tindall B.J."/>
            <person name="Detter J.C."/>
            <person name="Woyke T."/>
            <person name="Bristow J."/>
            <person name="Eisen J.A."/>
            <person name="Markowitz V."/>
            <person name="Hugenholtz P."/>
            <person name="Klenk H.P."/>
            <person name="Kyrpides N.C."/>
        </authorList>
    </citation>
    <scope>NUCLEOTIDE SEQUENCE [LARGE SCALE GENOMIC DNA]</scope>
    <source>
        <strain evidence="2">ATCC 43766 / DSM 16922 / JCM 21250 / NBRC 16016 / NCTC 11634 / CL345/78</strain>
    </source>
</reference>
<organism evidence="1 2">
    <name type="scientific">Weeksella virosa (strain ATCC 43766 / DSM 16922 / JCM 21250 / CCUG 30538 / CDC 9751 / IAM 14551 / NBRC 16016 / NCTC 11634 / CL345/78)</name>
    <dbReference type="NCBI Taxonomy" id="865938"/>
    <lineage>
        <taxon>Bacteria</taxon>
        <taxon>Pseudomonadati</taxon>
        <taxon>Bacteroidota</taxon>
        <taxon>Flavobacteriia</taxon>
        <taxon>Flavobacteriales</taxon>
        <taxon>Weeksellaceae</taxon>
        <taxon>Weeksella</taxon>
    </lineage>
</organism>
<dbReference type="KEGG" id="wvi:Weevi_0945"/>
<gene>
    <name evidence="1" type="ordered locus">Weevi_0945</name>
</gene>
<keyword evidence="2" id="KW-1185">Reference proteome</keyword>
<reference evidence="2" key="2">
    <citation type="journal article" date="2011" name="Stand. Genomic Sci.">
        <title>Complete genome sequence of Weeksella virosa type strain (9751T).</title>
        <authorList>
            <person name="Lang E."/>
            <person name="Teshima H."/>
            <person name="Lucas S."/>
            <person name="Lapidus A."/>
            <person name="Hammon N."/>
            <person name="Deshpande S."/>
            <person name="Nolan M."/>
            <person name="Cheng J."/>
            <person name="Pitluck S."/>
            <person name="Liolios K."/>
            <person name="Pagani I."/>
            <person name="Mikhailova N."/>
            <person name="Ivanova N."/>
            <person name="Mavromatis K."/>
            <person name="Pati A."/>
            <person name="Tapia R."/>
            <person name="Han C."/>
            <person name="Goodwin L."/>
            <person name="Chen A."/>
            <person name="Palaniappan K."/>
            <person name="Land M."/>
            <person name="Hauser L."/>
            <person name="Chang Y."/>
            <person name="Jeffries C."/>
            <person name="Brambilla E."/>
            <person name="Kopitz M."/>
            <person name="Rohde M."/>
            <person name="Goker M."/>
            <person name="Tindall B."/>
            <person name="Detter J."/>
            <person name="Woyke T."/>
            <person name="Bristow J."/>
            <person name="Eisen J."/>
            <person name="Markowitz V."/>
            <person name="Hugenholtz P."/>
            <person name="Klenk H."/>
            <person name="Kyrpides N."/>
        </authorList>
    </citation>
    <scope>NUCLEOTIDE SEQUENCE [LARGE SCALE GENOMIC DNA]</scope>
    <source>
        <strain evidence="2">ATCC 43766 / DSM 16922 / JCM 21250 / NBRC 16016 / NCTC 11634 / CL345/78</strain>
    </source>
</reference>
<sequence>MLVEGNIYTFFLYPLQKKSIVSNPFSNRKNGIKKAGKYFPAL</sequence>
<proteinExistence type="predicted"/>
<evidence type="ECO:0000313" key="1">
    <source>
        <dbReference type="EMBL" id="ADX67655.1"/>
    </source>
</evidence>
<name>F0P1M7_WEEVC</name>
<dbReference type="STRING" id="865938.Weevi_0945"/>